<dbReference type="GO" id="GO:0016607">
    <property type="term" value="C:nuclear speck"/>
    <property type="evidence" value="ECO:0007669"/>
    <property type="project" value="TreeGrafter"/>
</dbReference>
<keyword evidence="4" id="KW-0539">Nucleus</keyword>
<feature type="compositionally biased region" description="Basic and acidic residues" evidence="5">
    <location>
        <begin position="235"/>
        <end position="260"/>
    </location>
</feature>
<evidence type="ECO:0000256" key="1">
    <source>
        <dbReference type="ARBA" id="ARBA00004123"/>
    </source>
</evidence>
<feature type="region of interest" description="Disordered" evidence="5">
    <location>
        <begin position="199"/>
        <end position="290"/>
    </location>
</feature>
<comment type="similarity">
    <text evidence="2">Belongs to the FIP1 family.</text>
</comment>
<name>A0A8J5Y3C2_9ROSI</name>
<gene>
    <name evidence="7" type="ORF">CXB51_032552</name>
</gene>
<organism evidence="7 8">
    <name type="scientific">Gossypium anomalum</name>
    <dbReference type="NCBI Taxonomy" id="47600"/>
    <lineage>
        <taxon>Eukaryota</taxon>
        <taxon>Viridiplantae</taxon>
        <taxon>Streptophyta</taxon>
        <taxon>Embryophyta</taxon>
        <taxon>Tracheophyta</taxon>
        <taxon>Spermatophyta</taxon>
        <taxon>Magnoliopsida</taxon>
        <taxon>eudicotyledons</taxon>
        <taxon>Gunneridae</taxon>
        <taxon>Pentapetalae</taxon>
        <taxon>rosids</taxon>
        <taxon>malvids</taxon>
        <taxon>Malvales</taxon>
        <taxon>Malvaceae</taxon>
        <taxon>Malvoideae</taxon>
        <taxon>Gossypium</taxon>
    </lineage>
</organism>
<dbReference type="PANTHER" id="PTHR36884:SF1">
    <property type="entry name" value="FIP1[V]-LIKE PROTEIN"/>
    <property type="match status" value="1"/>
</dbReference>
<sequence>MWSEQEEGFERTTAAAMAKKISVTKKALIPGLIKPSRMSKVYVPLLFPWKYPGVDLSGFFNFGLNEESWKDYCKQLEQRRLETTMQSKISVYENGRTEQGKIVLVSSRIMIQIYLQNWQQQLGKRFQLILLILKGQMEDLRGDLASEADLRMKILNIRKRELVERTMNSVRTNVPEDDGILPFCGETSRPYGLGFRSQSPIYHNGNFGSPRDERHRQGRARERSPHMTPSRGKRDKLSDTHSHEESVESMDHKSPLLVKDDVDDELEPADRSLVTEKEFELEPAHRSPVT</sequence>
<comment type="caution">
    <text evidence="7">The sequence shown here is derived from an EMBL/GenBank/DDBJ whole genome shotgun (WGS) entry which is preliminary data.</text>
</comment>
<keyword evidence="8" id="KW-1185">Reference proteome</keyword>
<protein>
    <recommendedName>
        <fullName evidence="6">Pre-mRNA polyadenylation factor Fip1 domain-containing protein</fullName>
    </recommendedName>
</protein>
<evidence type="ECO:0000313" key="8">
    <source>
        <dbReference type="Proteomes" id="UP000701853"/>
    </source>
</evidence>
<comment type="subcellular location">
    <subcellularLocation>
        <location evidence="1">Nucleus</location>
    </subcellularLocation>
</comment>
<reference evidence="7 8" key="1">
    <citation type="journal article" date="2021" name="bioRxiv">
        <title>The Gossypium anomalum genome as a resource for cotton improvement and evolutionary analysis of hybrid incompatibility.</title>
        <authorList>
            <person name="Grover C.E."/>
            <person name="Yuan D."/>
            <person name="Arick M.A."/>
            <person name="Miller E.R."/>
            <person name="Hu G."/>
            <person name="Peterson D.G."/>
            <person name="Wendel J.F."/>
            <person name="Udall J.A."/>
        </authorList>
    </citation>
    <scope>NUCLEOTIDE SEQUENCE [LARGE SCALE GENOMIC DNA]</scope>
    <source>
        <strain evidence="7">JFW-Udall</strain>
        <tissue evidence="7">Leaf</tissue>
    </source>
</reference>
<accession>A0A8J5Y3C2</accession>
<feature type="domain" description="Pre-mRNA polyadenylation factor Fip1" evidence="6">
    <location>
        <begin position="48"/>
        <end position="79"/>
    </location>
</feature>
<evidence type="ECO:0000259" key="6">
    <source>
        <dbReference type="Pfam" id="PF05182"/>
    </source>
</evidence>
<evidence type="ECO:0000256" key="5">
    <source>
        <dbReference type="SAM" id="MobiDB-lite"/>
    </source>
</evidence>
<keyword evidence="3" id="KW-0507">mRNA processing</keyword>
<feature type="compositionally biased region" description="Basic and acidic residues" evidence="5">
    <location>
        <begin position="210"/>
        <end position="225"/>
    </location>
</feature>
<dbReference type="InterPro" id="IPR044976">
    <property type="entry name" value="FIPS5/FIPS3-like"/>
</dbReference>
<dbReference type="EMBL" id="JAHUZN010000012">
    <property type="protein sequence ID" value="KAG8475754.1"/>
    <property type="molecule type" value="Genomic_DNA"/>
</dbReference>
<dbReference type="GO" id="GO:0006397">
    <property type="term" value="P:mRNA processing"/>
    <property type="evidence" value="ECO:0007669"/>
    <property type="project" value="UniProtKB-KW"/>
</dbReference>
<evidence type="ECO:0000256" key="4">
    <source>
        <dbReference type="ARBA" id="ARBA00023242"/>
    </source>
</evidence>
<evidence type="ECO:0000313" key="7">
    <source>
        <dbReference type="EMBL" id="KAG8475754.1"/>
    </source>
</evidence>
<proteinExistence type="inferred from homology"/>
<dbReference type="OrthoDB" id="1917198at2759"/>
<dbReference type="Proteomes" id="UP000701853">
    <property type="component" value="Chromosome 12"/>
</dbReference>
<dbReference type="PANTHER" id="PTHR36884">
    <property type="entry name" value="FIP1[III]-LIKE PROTEIN"/>
    <property type="match status" value="1"/>
</dbReference>
<dbReference type="AlphaFoldDB" id="A0A8J5Y3C2"/>
<dbReference type="InterPro" id="IPR007854">
    <property type="entry name" value="Fip1_dom"/>
</dbReference>
<evidence type="ECO:0000256" key="2">
    <source>
        <dbReference type="ARBA" id="ARBA00007459"/>
    </source>
</evidence>
<evidence type="ECO:0000256" key="3">
    <source>
        <dbReference type="ARBA" id="ARBA00022664"/>
    </source>
</evidence>
<dbReference type="GO" id="GO:0003723">
    <property type="term" value="F:RNA binding"/>
    <property type="evidence" value="ECO:0007669"/>
    <property type="project" value="TreeGrafter"/>
</dbReference>
<dbReference type="Pfam" id="PF05182">
    <property type="entry name" value="Fip1"/>
    <property type="match status" value="1"/>
</dbReference>
<feature type="compositionally biased region" description="Basic and acidic residues" evidence="5">
    <location>
        <begin position="268"/>
        <end position="290"/>
    </location>
</feature>